<dbReference type="AlphaFoldDB" id="A0A8J7IU91"/>
<name>A0A8J7IU91_9CYAN</name>
<gene>
    <name evidence="2" type="ORF">IQ249_10705</name>
</gene>
<dbReference type="Proteomes" id="UP000654482">
    <property type="component" value="Unassembled WGS sequence"/>
</dbReference>
<evidence type="ECO:0000313" key="3">
    <source>
        <dbReference type="Proteomes" id="UP000654482"/>
    </source>
</evidence>
<sequence>MAKLTESLEDLQVIWRFVRRPKFWIPAFLVPGFFITLWGYLEHPEWIAETTENEAQEALDSNSAISPADLALAEISAVAETGDLTGGINPVGLNNGLSNASEEEDNKKKKSGKSKSEEEESKPRKGLLEQVLEESQKSNSNSKPNPDASNPFAEAVQRFLGLGASQGTQAAENPLRFSPIISSVQPSNGATEEDSLAQTLLNLDVPPTEETPQLPANVGVEASSTPRVVGQVPYIPGQIPYSAPGQTATQSTSPGFISPSPGAYPYYPNQRGSGGTTSTFQGTTYSRQRGSTGSVVTPQGIVESRQRGSTGSVITQQGTIYQRQRGSTGFTAPTTNNFDTTPTTQQQQFNRGSSSVQQNNRRSSSFQQTNPSTNNTQSGSSRNSAVFNNRNNTNSNNN</sequence>
<feature type="region of interest" description="Disordered" evidence="1">
    <location>
        <begin position="271"/>
        <end position="398"/>
    </location>
</feature>
<feature type="compositionally biased region" description="Low complexity" evidence="1">
    <location>
        <begin position="330"/>
        <end position="370"/>
    </location>
</feature>
<keyword evidence="3" id="KW-1185">Reference proteome</keyword>
<feature type="compositionally biased region" description="Polar residues" evidence="1">
    <location>
        <begin position="307"/>
        <end position="329"/>
    </location>
</feature>
<protein>
    <submittedName>
        <fullName evidence="2">Uncharacterized protein</fullName>
    </submittedName>
</protein>
<feature type="compositionally biased region" description="Low complexity" evidence="1">
    <location>
        <begin position="380"/>
        <end position="398"/>
    </location>
</feature>
<feature type="compositionally biased region" description="Low complexity" evidence="1">
    <location>
        <begin position="276"/>
        <end position="286"/>
    </location>
</feature>
<evidence type="ECO:0000256" key="1">
    <source>
        <dbReference type="SAM" id="MobiDB-lite"/>
    </source>
</evidence>
<reference evidence="2" key="1">
    <citation type="submission" date="2020-10" db="EMBL/GenBank/DDBJ databases">
        <authorList>
            <person name="Castelo-Branco R."/>
            <person name="Eusebio N."/>
            <person name="Adriana R."/>
            <person name="Vieira A."/>
            <person name="Brugerolle De Fraissinette N."/>
            <person name="Rezende De Castro R."/>
            <person name="Schneider M.P."/>
            <person name="Vasconcelos V."/>
            <person name="Leao P.N."/>
        </authorList>
    </citation>
    <scope>NUCLEOTIDE SEQUENCE</scope>
    <source>
        <strain evidence="2">LEGE 07157</strain>
    </source>
</reference>
<evidence type="ECO:0000313" key="2">
    <source>
        <dbReference type="EMBL" id="MBE9116368.1"/>
    </source>
</evidence>
<feature type="compositionally biased region" description="Polar residues" evidence="1">
    <location>
        <begin position="287"/>
        <end position="297"/>
    </location>
</feature>
<feature type="region of interest" description="Disordered" evidence="1">
    <location>
        <begin position="84"/>
        <end position="151"/>
    </location>
</feature>
<feature type="region of interest" description="Disordered" evidence="1">
    <location>
        <begin position="242"/>
        <end position="261"/>
    </location>
</feature>
<feature type="compositionally biased region" description="Low complexity" evidence="1">
    <location>
        <begin position="138"/>
        <end position="151"/>
    </location>
</feature>
<organism evidence="2 3">
    <name type="scientific">Lusitaniella coriacea LEGE 07157</name>
    <dbReference type="NCBI Taxonomy" id="945747"/>
    <lineage>
        <taxon>Bacteria</taxon>
        <taxon>Bacillati</taxon>
        <taxon>Cyanobacteriota</taxon>
        <taxon>Cyanophyceae</taxon>
        <taxon>Spirulinales</taxon>
        <taxon>Lusitaniellaceae</taxon>
        <taxon>Lusitaniella</taxon>
    </lineage>
</organism>
<dbReference type="RefSeq" id="WP_194029460.1">
    <property type="nucleotide sequence ID" value="NZ_JADEWZ010000013.1"/>
</dbReference>
<comment type="caution">
    <text evidence="2">The sequence shown here is derived from an EMBL/GenBank/DDBJ whole genome shotgun (WGS) entry which is preliminary data.</text>
</comment>
<proteinExistence type="predicted"/>
<accession>A0A8J7IU91</accession>
<feature type="compositionally biased region" description="Polar residues" evidence="1">
    <location>
        <begin position="244"/>
        <end position="255"/>
    </location>
</feature>
<dbReference type="EMBL" id="JADEWZ010000013">
    <property type="protein sequence ID" value="MBE9116368.1"/>
    <property type="molecule type" value="Genomic_DNA"/>
</dbReference>